<proteinExistence type="predicted"/>
<dbReference type="SUPFAM" id="SSF103473">
    <property type="entry name" value="MFS general substrate transporter"/>
    <property type="match status" value="1"/>
</dbReference>
<keyword evidence="4 5" id="KW-0472">Membrane</keyword>
<evidence type="ECO:0000256" key="2">
    <source>
        <dbReference type="ARBA" id="ARBA00022692"/>
    </source>
</evidence>
<dbReference type="Proteomes" id="UP000268321">
    <property type="component" value="Unassembled WGS sequence"/>
</dbReference>
<name>A0A4P9ZH10_9ASCO</name>
<accession>A0A4P9ZH10</accession>
<reference evidence="7" key="1">
    <citation type="journal article" date="2018" name="Nat. Microbiol.">
        <title>Leveraging single-cell genomics to expand the fungal tree of life.</title>
        <authorList>
            <person name="Ahrendt S.R."/>
            <person name="Quandt C.A."/>
            <person name="Ciobanu D."/>
            <person name="Clum A."/>
            <person name="Salamov A."/>
            <person name="Andreopoulos B."/>
            <person name="Cheng J.F."/>
            <person name="Woyke T."/>
            <person name="Pelin A."/>
            <person name="Henrissat B."/>
            <person name="Reynolds N.K."/>
            <person name="Benny G.L."/>
            <person name="Smith M.E."/>
            <person name="James T.Y."/>
            <person name="Grigoriev I.V."/>
        </authorList>
    </citation>
    <scope>NUCLEOTIDE SEQUENCE [LARGE SCALE GENOMIC DNA]</scope>
    <source>
        <strain evidence="7">Baker2002</strain>
    </source>
</reference>
<feature type="transmembrane region" description="Helical" evidence="5">
    <location>
        <begin position="370"/>
        <end position="391"/>
    </location>
</feature>
<evidence type="ECO:0008006" key="8">
    <source>
        <dbReference type="Google" id="ProtNLM"/>
    </source>
</evidence>
<dbReference type="InterPro" id="IPR036259">
    <property type="entry name" value="MFS_trans_sf"/>
</dbReference>
<feature type="transmembrane region" description="Helical" evidence="5">
    <location>
        <begin position="473"/>
        <end position="496"/>
    </location>
</feature>
<feature type="transmembrane region" description="Helical" evidence="5">
    <location>
        <begin position="163"/>
        <end position="182"/>
    </location>
</feature>
<sequence length="549" mass="60940">MPVQHPEEEPELDELSHLDDEAGLFDEQRPVHQSLHWLQRPSIVMIGLCIFFMTFAVSSAESSRRVIQYKLACNSVAKKTGSDTCDANEAQILLLTLQQALLVTLGITNILALAKVPTLSDQYGRKRFVNLLIASLLLGKYLRYLVTAWFPVTKFTLTTLSEAIGSSFGGTVGFLTLCNCYASDISLPGQRIHYLGIVMAFFYAGQSLGPMAGNFLLSYFPPDLLSGMPTLVYGPGLTAHEFLPLRFELIVLTALLFFSAFVLPESRSSVALRMSQTASQSLLRPEVAPGEESARQKLWRTLNIFRPLRIIFYPKDCVNPSRHDSIVAHRLAIFIIIMLDCGMVGFGMSLGEVFVLNGIYRHHMTALDLGLLLVISCTCRALLLTVMLPILRKKVLVGYFGFSTDKRRFDMVDYSMVSIAFVVELFGLVAVALARSKYSYLACFAFTAVGSLASPALSSAAIKFFPESKIGEVFGAIALAKNLFIISFSVSILAAYKMALKNWERPEIVFYAVSAFFFAMFLAATYAIFVLEQEDVDKERRDTSMCLVK</sequence>
<protein>
    <recommendedName>
        <fullName evidence="8">MFS general substrate transporter</fullName>
    </recommendedName>
</protein>
<feature type="transmembrane region" description="Helical" evidence="5">
    <location>
        <begin position="508"/>
        <end position="531"/>
    </location>
</feature>
<dbReference type="Gene3D" id="1.20.1250.20">
    <property type="entry name" value="MFS general substrate transporter like domains"/>
    <property type="match status" value="1"/>
</dbReference>
<keyword evidence="7" id="KW-1185">Reference proteome</keyword>
<feature type="transmembrane region" description="Helical" evidence="5">
    <location>
        <begin position="439"/>
        <end position="461"/>
    </location>
</feature>
<dbReference type="AlphaFoldDB" id="A0A4P9ZH10"/>
<dbReference type="PANTHER" id="PTHR23507">
    <property type="entry name" value="ZGC:174356"/>
    <property type="match status" value="1"/>
</dbReference>
<evidence type="ECO:0000256" key="1">
    <source>
        <dbReference type="ARBA" id="ARBA00004141"/>
    </source>
</evidence>
<evidence type="ECO:0000313" key="7">
    <source>
        <dbReference type="Proteomes" id="UP000268321"/>
    </source>
</evidence>
<evidence type="ECO:0000313" key="6">
    <source>
        <dbReference type="EMBL" id="RKP32404.1"/>
    </source>
</evidence>
<dbReference type="OrthoDB" id="3026777at2759"/>
<evidence type="ECO:0000256" key="4">
    <source>
        <dbReference type="ARBA" id="ARBA00023136"/>
    </source>
</evidence>
<comment type="subcellular location">
    <subcellularLocation>
        <location evidence="1">Membrane</location>
        <topology evidence="1">Multi-pass membrane protein</topology>
    </subcellularLocation>
</comment>
<feature type="transmembrane region" description="Helical" evidence="5">
    <location>
        <begin position="245"/>
        <end position="264"/>
    </location>
</feature>
<feature type="transmembrane region" description="Helical" evidence="5">
    <location>
        <begin position="331"/>
        <end position="350"/>
    </location>
</feature>
<feature type="transmembrane region" description="Helical" evidence="5">
    <location>
        <begin position="42"/>
        <end position="60"/>
    </location>
</feature>
<dbReference type="GO" id="GO:0022857">
    <property type="term" value="F:transmembrane transporter activity"/>
    <property type="evidence" value="ECO:0007669"/>
    <property type="project" value="TreeGrafter"/>
</dbReference>
<dbReference type="GO" id="GO:0016020">
    <property type="term" value="C:membrane"/>
    <property type="evidence" value="ECO:0007669"/>
    <property type="project" value="UniProtKB-SubCell"/>
</dbReference>
<organism evidence="6 7">
    <name type="scientific">Metschnikowia bicuspidata</name>
    <dbReference type="NCBI Taxonomy" id="27322"/>
    <lineage>
        <taxon>Eukaryota</taxon>
        <taxon>Fungi</taxon>
        <taxon>Dikarya</taxon>
        <taxon>Ascomycota</taxon>
        <taxon>Saccharomycotina</taxon>
        <taxon>Pichiomycetes</taxon>
        <taxon>Metschnikowiaceae</taxon>
        <taxon>Metschnikowia</taxon>
    </lineage>
</organism>
<gene>
    <name evidence="6" type="ORF">METBISCDRAFT_25643</name>
</gene>
<evidence type="ECO:0000256" key="3">
    <source>
        <dbReference type="ARBA" id="ARBA00022989"/>
    </source>
</evidence>
<feature type="transmembrane region" description="Helical" evidence="5">
    <location>
        <begin position="128"/>
        <end position="151"/>
    </location>
</feature>
<evidence type="ECO:0000256" key="5">
    <source>
        <dbReference type="SAM" id="Phobius"/>
    </source>
</evidence>
<keyword evidence="3 5" id="KW-1133">Transmembrane helix</keyword>
<feature type="transmembrane region" description="Helical" evidence="5">
    <location>
        <begin position="412"/>
        <end position="433"/>
    </location>
</feature>
<dbReference type="PANTHER" id="PTHR23507:SF1">
    <property type="entry name" value="FI18259P1-RELATED"/>
    <property type="match status" value="1"/>
</dbReference>
<dbReference type="EMBL" id="ML004431">
    <property type="protein sequence ID" value="RKP32404.1"/>
    <property type="molecule type" value="Genomic_DNA"/>
</dbReference>
<keyword evidence="2 5" id="KW-0812">Transmembrane</keyword>
<feature type="transmembrane region" description="Helical" evidence="5">
    <location>
        <begin position="194"/>
        <end position="220"/>
    </location>
</feature>